<gene>
    <name evidence="2" type="ORF">LS73_000365</name>
    <name evidence="1" type="ORF">NCTC12714_01053</name>
</gene>
<evidence type="ECO:0000313" key="2">
    <source>
        <dbReference type="EMBL" id="TLE01632.1"/>
    </source>
</evidence>
<name>A0A099TYK3_9HELI</name>
<dbReference type="Proteomes" id="UP000255139">
    <property type="component" value="Unassembled WGS sequence"/>
</dbReference>
<proteinExistence type="predicted"/>
<dbReference type="STRING" id="216.LS73_09435"/>
<evidence type="ECO:0000313" key="3">
    <source>
        <dbReference type="Proteomes" id="UP000029922"/>
    </source>
</evidence>
<reference evidence="2 3" key="1">
    <citation type="journal article" date="2014" name="Genome Announc.">
        <title>Draft genome sequences of eight enterohepatic helicobacter species isolated from both laboratory and wild rodents.</title>
        <authorList>
            <person name="Sheh A."/>
            <person name="Shen Z."/>
            <person name="Fox J.G."/>
        </authorList>
    </citation>
    <scope>NUCLEOTIDE SEQUENCE [LARGE SCALE GENOMIC DNA]</scope>
    <source>
        <strain evidence="2 3">ST1</strain>
    </source>
</reference>
<sequence>MQNDQSKVKSHIFNKFMESSSRYTKRFLKHITCVAMLATMPTTMQAHSHKDDHSISNTSNYDIRSKQESTYYLLNGYVRDSGVIATFDDNVLRLTFDSIDKEVLKKHKITSYKTFERVMNRYNKNTIAKDRENFRHFIAMYMQKFFTLEEAQNLYDFAQSPLGKKDSMVDKEINLKFIELVMSFSEAFEVPKLPPFELSSNDPKEQKRKKSILELVDVKKERQSIDFALLDMESYLRNFDFLSSNDIRNLLHNLKTVIIEYSLHIKSESYSQEELDSLIEFYKSKAGQNITLAWLNTYGSDTFNTYQENYLNRVLDNVVSYFGLEDDLDD</sequence>
<dbReference type="AlphaFoldDB" id="A0A099TYK3"/>
<dbReference type="Proteomes" id="UP000029922">
    <property type="component" value="Unassembled WGS sequence"/>
</dbReference>
<protein>
    <submittedName>
        <fullName evidence="2">DUF2059 domain-containing protein</fullName>
    </submittedName>
</protein>
<evidence type="ECO:0000313" key="4">
    <source>
        <dbReference type="Proteomes" id="UP000255139"/>
    </source>
</evidence>
<reference evidence="1 4" key="2">
    <citation type="submission" date="2018-06" db="EMBL/GenBank/DDBJ databases">
        <authorList>
            <consortium name="Pathogen Informatics"/>
            <person name="Doyle S."/>
        </authorList>
    </citation>
    <scope>NUCLEOTIDE SEQUENCE [LARGE SCALE GENOMIC DNA]</scope>
    <source>
        <strain evidence="1 4">NCTC12714</strain>
    </source>
</reference>
<keyword evidence="4" id="KW-1185">Reference proteome</keyword>
<organism evidence="1 4">
    <name type="scientific">Helicobacter muridarum</name>
    <dbReference type="NCBI Taxonomy" id="216"/>
    <lineage>
        <taxon>Bacteria</taxon>
        <taxon>Pseudomonadati</taxon>
        <taxon>Campylobacterota</taxon>
        <taxon>Epsilonproteobacteria</taxon>
        <taxon>Campylobacterales</taxon>
        <taxon>Helicobacteraceae</taxon>
        <taxon>Helicobacter</taxon>
    </lineage>
</organism>
<dbReference type="RefSeq" id="WP_034559421.1">
    <property type="nucleotide sequence ID" value="NZ_FZML01000010.1"/>
</dbReference>
<dbReference type="EMBL" id="JRPD02000001">
    <property type="protein sequence ID" value="TLE01632.1"/>
    <property type="molecule type" value="Genomic_DNA"/>
</dbReference>
<dbReference type="EMBL" id="UGJE01000002">
    <property type="protein sequence ID" value="STQ86249.1"/>
    <property type="molecule type" value="Genomic_DNA"/>
</dbReference>
<evidence type="ECO:0000313" key="1">
    <source>
        <dbReference type="EMBL" id="STQ86249.1"/>
    </source>
</evidence>
<accession>A0A099TYK3</accession>